<proteinExistence type="predicted"/>
<protein>
    <submittedName>
        <fullName evidence="1">Uncharacterized protein</fullName>
    </submittedName>
</protein>
<dbReference type="Proteomes" id="UP000585272">
    <property type="component" value="Unassembled WGS sequence"/>
</dbReference>
<sequence length="79" mass="9055">MKANRAFRLLVAREGRGPAIFAPRDRLDRVEVVEIDSGESVLFWDLPPREARRLANALREDMALMEAADFLDAWRSAQE</sequence>
<evidence type="ECO:0000313" key="2">
    <source>
        <dbReference type="Proteomes" id="UP000585272"/>
    </source>
</evidence>
<accession>A0A840IJR9</accession>
<dbReference type="AlphaFoldDB" id="A0A840IJR9"/>
<dbReference type="EMBL" id="JACHNU010000010">
    <property type="protein sequence ID" value="MBB4665016.1"/>
    <property type="molecule type" value="Genomic_DNA"/>
</dbReference>
<gene>
    <name evidence="1" type="ORF">BDZ31_004635</name>
</gene>
<comment type="caution">
    <text evidence="1">The sequence shown here is derived from an EMBL/GenBank/DDBJ whole genome shotgun (WGS) entry which is preliminary data.</text>
</comment>
<name>A0A840IJR9_9ACTN</name>
<organism evidence="1 2">
    <name type="scientific">Conexibacter arvalis</name>
    <dbReference type="NCBI Taxonomy" id="912552"/>
    <lineage>
        <taxon>Bacteria</taxon>
        <taxon>Bacillati</taxon>
        <taxon>Actinomycetota</taxon>
        <taxon>Thermoleophilia</taxon>
        <taxon>Solirubrobacterales</taxon>
        <taxon>Conexibacteraceae</taxon>
        <taxon>Conexibacter</taxon>
    </lineage>
</organism>
<keyword evidence="2" id="KW-1185">Reference proteome</keyword>
<reference evidence="1 2" key="1">
    <citation type="submission" date="2020-08" db="EMBL/GenBank/DDBJ databases">
        <title>Genomic Encyclopedia of Archaeal and Bacterial Type Strains, Phase II (KMG-II): from individual species to whole genera.</title>
        <authorList>
            <person name="Goeker M."/>
        </authorList>
    </citation>
    <scope>NUCLEOTIDE SEQUENCE [LARGE SCALE GENOMIC DNA]</scope>
    <source>
        <strain evidence="1 2">DSM 23288</strain>
    </source>
</reference>
<evidence type="ECO:0000313" key="1">
    <source>
        <dbReference type="EMBL" id="MBB4665016.1"/>
    </source>
</evidence>
<dbReference type="RefSeq" id="WP_183345570.1">
    <property type="nucleotide sequence ID" value="NZ_JACHNU010000010.1"/>
</dbReference>